<dbReference type="EMBL" id="OP880253">
    <property type="protein sequence ID" value="WAE39545.1"/>
    <property type="molecule type" value="Genomic_DNA"/>
</dbReference>
<proteinExistence type="predicted"/>
<organism evidence="1 2">
    <name type="scientific">Methanophagales virus GBV302</name>
    <dbReference type="NCBI Taxonomy" id="2999281"/>
    <lineage>
        <taxon>Viruses</taxon>
        <taxon>Duplodnaviria</taxon>
        <taxon>Heunggongvirae</taxon>
        <taxon>Uroviricota</taxon>
        <taxon>Caudoviricetes</taxon>
        <taxon>Nakonvirales</taxon>
        <taxon>Ekchuahviridae</taxon>
        <taxon>Kukulkanvirus</taxon>
        <taxon>Kukulkanvirus mexicoense</taxon>
    </lineage>
</organism>
<sequence>MSKNIRIYESIDEKDLRGGKDLLLTAFMGGRKYGHCIQFTIGREYTCLSEKQLLDMVTVILKRLKCEKGFSATEWGEPEQIEP</sequence>
<evidence type="ECO:0000313" key="1">
    <source>
        <dbReference type="EMBL" id="WAE39545.1"/>
    </source>
</evidence>
<keyword evidence="2" id="KW-1185">Reference proteome</keyword>
<accession>A0A9E8V8J6</accession>
<name>A0A9E8V8J6_9CAUD</name>
<protein>
    <submittedName>
        <fullName evidence="1">Uncharacterized protein</fullName>
    </submittedName>
</protein>
<reference evidence="1 2" key="1">
    <citation type="submission" date="2022-10" db="EMBL/GenBank/DDBJ databases">
        <title>Evolutionary Diversification of Methanotrophic Ca. Methanophagales (ANME-1) and Their Expansive Virome.</title>
        <authorList>
            <person name="Laso-Perez R."/>
            <person name="Wu F."/>
            <person name="Cremiere A."/>
            <person name="Speth D.R."/>
            <person name="Magyar J.S."/>
            <person name="Krupovic M."/>
            <person name="Orphan V.J."/>
        </authorList>
    </citation>
    <scope>NUCLEOTIDE SEQUENCE [LARGE SCALE GENOMIC DNA]</scope>
</reference>
<evidence type="ECO:0000313" key="2">
    <source>
        <dbReference type="Proteomes" id="UP001156237"/>
    </source>
</evidence>
<gene>
    <name evidence="1" type="ORF">FHOMOCKG_00017</name>
</gene>
<dbReference type="Proteomes" id="UP001156237">
    <property type="component" value="Segment"/>
</dbReference>